<evidence type="ECO:0000313" key="2">
    <source>
        <dbReference type="EMBL" id="AAO07375.1"/>
    </source>
</evidence>
<dbReference type="InterPro" id="IPR025668">
    <property type="entry name" value="Tnp_DDE_dom"/>
</dbReference>
<evidence type="ECO:0000259" key="1">
    <source>
        <dbReference type="Pfam" id="PF13737"/>
    </source>
</evidence>
<dbReference type="KEGG" id="vvu:VV2_0421"/>
<dbReference type="AlphaFoldDB" id="A0A3Q0KY04"/>
<protein>
    <submittedName>
        <fullName evidence="2">Transposase</fullName>
    </submittedName>
</protein>
<name>A0A3Q0KY04_VIBVU</name>
<gene>
    <name evidence="2" type="ordered locus">VV2_0421</name>
</gene>
<dbReference type="EMBL" id="AE016796">
    <property type="protein sequence ID" value="AAO07375.1"/>
    <property type="molecule type" value="Genomic_DNA"/>
</dbReference>
<evidence type="ECO:0000313" key="3">
    <source>
        <dbReference type="Proteomes" id="UP000002275"/>
    </source>
</evidence>
<sequence>MPKPRYKTTNWKQYNKALINRGSLIFWIDEEAIREWKQSKQKKRGRPRFFSDLAITTALMMKHLFNAVTNSARIH</sequence>
<organism evidence="2 3">
    <name type="scientific">Vibrio vulnificus (strain CMCP6)</name>
    <dbReference type="NCBI Taxonomy" id="216895"/>
    <lineage>
        <taxon>Bacteria</taxon>
        <taxon>Pseudomonadati</taxon>
        <taxon>Pseudomonadota</taxon>
        <taxon>Gammaproteobacteria</taxon>
        <taxon>Vibrionales</taxon>
        <taxon>Vibrionaceae</taxon>
        <taxon>Vibrio</taxon>
    </lineage>
</organism>
<dbReference type="PANTHER" id="PTHR34631">
    <property type="match status" value="1"/>
</dbReference>
<accession>A0A3Q0KY04</accession>
<dbReference type="InterPro" id="IPR053172">
    <property type="entry name" value="Tn903_transposase"/>
</dbReference>
<dbReference type="Proteomes" id="UP000002275">
    <property type="component" value="Chromosome II"/>
</dbReference>
<proteinExistence type="predicted"/>
<reference evidence="3" key="1">
    <citation type="submission" date="2002-12" db="EMBL/GenBank/DDBJ databases">
        <title>Complete genome sequence of Vibrio vulnificus CMCP6.</title>
        <authorList>
            <person name="Rhee J.H."/>
            <person name="Kim S.Y."/>
            <person name="Chung S.S."/>
            <person name="Kim J.J."/>
            <person name="Moon Y.H."/>
            <person name="Jeong H."/>
            <person name="Choy H.E."/>
        </authorList>
    </citation>
    <scope>NUCLEOTIDE SEQUENCE [LARGE SCALE GENOMIC DNA]</scope>
    <source>
        <strain evidence="3">CMCP6</strain>
    </source>
</reference>
<reference evidence="2 3" key="3">
    <citation type="journal article" date="2011" name="Mol. Syst. Biol.">
        <title>Integrative genome-scale metabolic analysis of Vibrio vulnificus for drug targeting and discovery.</title>
        <authorList>
            <person name="Kim H.U."/>
            <person name="Kim S.Y."/>
            <person name="Jeong H."/>
            <person name="Kim T.Y."/>
            <person name="Kim J.J."/>
            <person name="Choy H.E."/>
            <person name="Yi K.Y."/>
            <person name="Rhee J.H."/>
            <person name="Lee S.Y."/>
        </authorList>
    </citation>
    <scope>NUCLEOTIDE SEQUENCE [LARGE SCALE GENOMIC DNA]</scope>
    <source>
        <strain evidence="2 3">CMCP6</strain>
    </source>
</reference>
<dbReference type="PANTHER" id="PTHR34631:SF3">
    <property type="entry name" value="ISSOD12 TRANSPOSASE TNPA_ISSOD12"/>
    <property type="match status" value="1"/>
</dbReference>
<dbReference type="Pfam" id="PF13737">
    <property type="entry name" value="DDE_Tnp_1_5"/>
    <property type="match status" value="1"/>
</dbReference>
<reference evidence="2 3" key="2">
    <citation type="journal article" date="2003" name="Infect. Immun.">
        <title>Characterization and pathogenic significance of Vibrio vulnificus antigens preferentially expressed in septicemic patients.</title>
        <authorList>
            <person name="Kim Y.R."/>
            <person name="Lee S.E."/>
            <person name="Kim C.M."/>
            <person name="Kim S.Y."/>
            <person name="Shin E.K."/>
            <person name="Shin D.H."/>
            <person name="Chung S.S."/>
            <person name="Choy H.E."/>
            <person name="Progulske-Fox A."/>
            <person name="Hillman J.D."/>
            <person name="Handfield M."/>
            <person name="Rhee J.H."/>
        </authorList>
    </citation>
    <scope>NUCLEOTIDE SEQUENCE [LARGE SCALE GENOMIC DNA]</scope>
    <source>
        <strain evidence="2 3">CMCP6</strain>
    </source>
</reference>
<feature type="domain" description="Transposase DDE" evidence="1">
    <location>
        <begin position="19"/>
        <end position="66"/>
    </location>
</feature>